<comment type="caution">
    <text evidence="2">The sequence shown here is derived from an EMBL/GenBank/DDBJ whole genome shotgun (WGS) entry which is preliminary data.</text>
</comment>
<reference evidence="2" key="1">
    <citation type="submission" date="2021-11" db="EMBL/GenBank/DDBJ databases">
        <authorList>
            <person name="Schell T."/>
        </authorList>
    </citation>
    <scope>NUCLEOTIDE SEQUENCE</scope>
    <source>
        <strain evidence="2">M5</strain>
    </source>
</reference>
<dbReference type="EMBL" id="CAKKLH010000250">
    <property type="protein sequence ID" value="CAH0107055.1"/>
    <property type="molecule type" value="Genomic_DNA"/>
</dbReference>
<keyword evidence="3" id="KW-1185">Reference proteome</keyword>
<dbReference type="Proteomes" id="UP000789390">
    <property type="component" value="Unassembled WGS sequence"/>
</dbReference>
<dbReference type="AlphaFoldDB" id="A0A8J2WH55"/>
<gene>
    <name evidence="2" type="ORF">DGAL_LOCUS10340</name>
</gene>
<organism evidence="2 3">
    <name type="scientific">Daphnia galeata</name>
    <dbReference type="NCBI Taxonomy" id="27404"/>
    <lineage>
        <taxon>Eukaryota</taxon>
        <taxon>Metazoa</taxon>
        <taxon>Ecdysozoa</taxon>
        <taxon>Arthropoda</taxon>
        <taxon>Crustacea</taxon>
        <taxon>Branchiopoda</taxon>
        <taxon>Diplostraca</taxon>
        <taxon>Cladocera</taxon>
        <taxon>Anomopoda</taxon>
        <taxon>Daphniidae</taxon>
        <taxon>Daphnia</taxon>
    </lineage>
</organism>
<accession>A0A8J2WH55</accession>
<feature type="chain" id="PRO_5035225893" evidence="1">
    <location>
        <begin position="22"/>
        <end position="238"/>
    </location>
</feature>
<evidence type="ECO:0000256" key="1">
    <source>
        <dbReference type="SAM" id="SignalP"/>
    </source>
</evidence>
<evidence type="ECO:0000313" key="2">
    <source>
        <dbReference type="EMBL" id="CAH0107055.1"/>
    </source>
</evidence>
<name>A0A8J2WH55_9CRUS</name>
<protein>
    <submittedName>
        <fullName evidence="2">Uncharacterized protein</fullName>
    </submittedName>
</protein>
<keyword evidence="1" id="KW-0732">Signal</keyword>
<proteinExistence type="predicted"/>
<evidence type="ECO:0000313" key="3">
    <source>
        <dbReference type="Proteomes" id="UP000789390"/>
    </source>
</evidence>
<feature type="signal peptide" evidence="1">
    <location>
        <begin position="1"/>
        <end position="21"/>
    </location>
</feature>
<sequence length="238" mass="25902">MATTCGMISLILVVTNLFVAGGPGTPRNELPLRFFEKPILRLAVPNKDPVSTVTHPTTPAKESADTAVHWCPQCPLIPFIPECPYIPPCPVCPTPVCPAIPPFPVIPSCPAPVIKSFPKLKNLLKNRTLKSKFIGRTSYVVTPPPRSEGAIFITNTNGCTTKANSFDVNLAPCTRGSGAPTGTIDQAVYHFHLLHRPVTGVVDLQVLASSGREKIFQTQSLKCAWSLFCKENNLTYYY</sequence>